<feature type="coiled-coil region" evidence="1">
    <location>
        <begin position="62"/>
        <end position="96"/>
    </location>
</feature>
<comment type="caution">
    <text evidence="2">The sequence shown here is derived from an EMBL/GenBank/DDBJ whole genome shotgun (WGS) entry which is preliminary data.</text>
</comment>
<dbReference type="EMBL" id="WKPJ01000046">
    <property type="protein sequence ID" value="MSA91165.1"/>
    <property type="molecule type" value="Genomic_DNA"/>
</dbReference>
<proteinExistence type="predicted"/>
<dbReference type="OrthoDB" id="2339924at2"/>
<dbReference type="Proteomes" id="UP000433575">
    <property type="component" value="Unassembled WGS sequence"/>
</dbReference>
<name>A0A6N7SCD9_9FIRM</name>
<evidence type="ECO:0000313" key="2">
    <source>
        <dbReference type="EMBL" id="MSA91165.1"/>
    </source>
</evidence>
<organism evidence="2 4">
    <name type="scientific">Holdemania massiliensis</name>
    <dbReference type="NCBI Taxonomy" id="1468449"/>
    <lineage>
        <taxon>Bacteria</taxon>
        <taxon>Bacillati</taxon>
        <taxon>Bacillota</taxon>
        <taxon>Erysipelotrichia</taxon>
        <taxon>Erysipelotrichales</taxon>
        <taxon>Erysipelotrichaceae</taxon>
        <taxon>Holdemania</taxon>
    </lineage>
</organism>
<protein>
    <submittedName>
        <fullName evidence="2">Uncharacterized protein</fullName>
    </submittedName>
</protein>
<keyword evidence="1" id="KW-0175">Coiled coil</keyword>
<evidence type="ECO:0000313" key="5">
    <source>
        <dbReference type="Proteomes" id="UP000480929"/>
    </source>
</evidence>
<gene>
    <name evidence="3" type="ORF">GKD88_17555</name>
    <name evidence="2" type="ORF">GKE08_17720</name>
</gene>
<sequence length="105" mass="11784">MLRIKRRNRELLIDDRDKATYLNDGYDVIDDEGHIVEPATGGKTISYAEHLAEINALKAQIKPDQSAELDELKEKLQEAEKTIHGLKTELGKLKSKEKKNAEAAG</sequence>
<evidence type="ECO:0000313" key="3">
    <source>
        <dbReference type="EMBL" id="MSC34929.1"/>
    </source>
</evidence>
<keyword evidence="5" id="KW-1185">Reference proteome</keyword>
<evidence type="ECO:0000256" key="1">
    <source>
        <dbReference type="SAM" id="Coils"/>
    </source>
</evidence>
<accession>A0A6N7SCD9</accession>
<dbReference type="RefSeq" id="WP_154240513.1">
    <property type="nucleotide sequence ID" value="NZ_WKPI01000049.1"/>
</dbReference>
<evidence type="ECO:0000313" key="4">
    <source>
        <dbReference type="Proteomes" id="UP000433575"/>
    </source>
</evidence>
<dbReference type="Proteomes" id="UP000480929">
    <property type="component" value="Unassembled WGS sequence"/>
</dbReference>
<dbReference type="AlphaFoldDB" id="A0A6N7SCD9"/>
<dbReference type="EMBL" id="WKPI01000049">
    <property type="protein sequence ID" value="MSC34929.1"/>
    <property type="molecule type" value="Genomic_DNA"/>
</dbReference>
<reference evidence="4 5" key="1">
    <citation type="journal article" date="2019" name="Nat. Med.">
        <title>A library of human gut bacterial isolates paired with longitudinal multiomics data enables mechanistic microbiome research.</title>
        <authorList>
            <person name="Poyet M."/>
            <person name="Groussin M."/>
            <person name="Gibbons S.M."/>
            <person name="Avila-Pacheco J."/>
            <person name="Jiang X."/>
            <person name="Kearney S.M."/>
            <person name="Perrotta A.R."/>
            <person name="Berdy B."/>
            <person name="Zhao S."/>
            <person name="Lieberman T.D."/>
            <person name="Swanson P.K."/>
            <person name="Smith M."/>
            <person name="Roesemann S."/>
            <person name="Alexander J.E."/>
            <person name="Rich S.A."/>
            <person name="Livny J."/>
            <person name="Vlamakis H."/>
            <person name="Clish C."/>
            <person name="Bullock K."/>
            <person name="Deik A."/>
            <person name="Scott J."/>
            <person name="Pierce K.A."/>
            <person name="Xavier R.J."/>
            <person name="Alm E.J."/>
        </authorList>
    </citation>
    <scope>NUCLEOTIDE SEQUENCE [LARGE SCALE GENOMIC DNA]</scope>
    <source>
        <strain evidence="2 4">BIOML-A4</strain>
        <strain evidence="3 5">BIOML-A5</strain>
    </source>
</reference>